<feature type="coiled-coil region" evidence="1">
    <location>
        <begin position="1633"/>
        <end position="1751"/>
    </location>
</feature>
<feature type="domain" description="SLH" evidence="3">
    <location>
        <begin position="2396"/>
        <end position="2459"/>
    </location>
</feature>
<sequence>MNNKKEKLNIISLHKKVALGLSIITMLGSAQPVFAFTPAKDTTKKEIIKKADEILKNKDVLKHLLGTNYLSDKNPTDYRPGIGLEDYEENDPKDSQILNEYTIESTPWYAIYSLASRIKEIANSVDEDTAQYLLNQLDDVLALYAISSDNSLQEDGDYSLKNNFKAVKVQYLSNGDGNQNKYQMTGEDIPEITDLLGEGELTKWGNELELLFVANKNKVSNIKSMLVNKVAGKDIIAQVESSTNDVNQKGLIAIPIPAELNGSRLVVENMTYIDNTGTERRTGPFGIDINYKNLKKTNDNTKLYGERTKRRIKYWIKRGEILLSSTLDADVPKDQERAAKIKESINKLQELRNSDKPSMTEALKYALPIYETENIFTLLEILNMKIAEARDGLDSGFYTSEKYTKESIDKYREYLDELERTAADKELVDIVSAIKKIETASNNGTLKYNTEKLEKLVKLAGKYEPQYYTEVTYGEMLTAKGKADEWIERNKLSTPSIDETSTYLSVLQKAIDGLQAKPGITPPAINEENGNKEKKEEVYEVQVTDVNNDKLRPLLDTKVKYYPKEKKFILNFKKVNGNFVCGVSFSDENFKEKQGEIISTDGKEDNQDIIKEAAIQGPSVFSNSIYISTKYYNASMMGVEDLNNIQISLDLDNKKLISGEAEEKEEFSKEPYEVSFECKNQNSNEKTYMEKYISPKAIYDPVNKKIKFLATPEIEGNIVKSYVKDIQSAIKGILDSVPNKKEEMTILNPQGNQEVGFVPKEFEIPFDIDKDEKIVVTADVYDSASSKKDKMEHDSIWIYVKNSKRKTTKEELAEIKNLLKVRVEYLREDYNKVKGILPENLVVNKNIVRGNDEILTKDQKNNPTPQEEKTVNIKNTIEDLLNKVGIIDENTNIKAEDAKKKIKELSTYARAIEPWVDFKNALEFEDSISKYEATGKFTSESINEAKQTLNNLKADKPMTLEEVNKARTEINRIYDKLRLNPEKLQGLVNDAEAKLKEKDKYSSNSLKALDETLNGYKEKELIYKGQNGIVKYKVYKSAKAFLTDMIKSPDLKEYKDSNLKPFEGNFVEENSGLNLDIAIYDYWCGRLESDIKNLKAKSDEKVNRDELLARIEEAEKLEKGKKSKLAFQELKAAIEDAKAKQFSEDQTEIDKAKDKLADAISKFKNSPEISVDELQAVISRAEKINKNKKSQENFQKLIDEINKAKEALKSESQETIENAKIALEKAIQDFEKSDDEIDASESDLRTVNVKLMNAKEEKESMAKDVLWNKAKLSKINGKDFIEVKFVPMMNFPNMPQRSAENSQQNIPRVFGAVTEVKYEDNGQMKLAEVIKSEKITVGTREVNSPTLVRIPVTEGKSDIKLNLKYYADLMGNGQGAGEHNPDARLRIDWNSKVDGFNNNEYNVDKGQLIELIESLNPTTSLEGISDALKNKMQDEINKAKAVEKNGASSQDDVKKAYENLAKAAEAIVIANNLIKTEIVQAESNLKSDTESKKYTPESLKKVKELIENTKSALKVESDVERIKELDMGIKNISDLLRYDMTELNKKISEAEEMIKNNKIKAEGKDSLQAAINEAKSYIKEHDSKGTRAGDKRADLTSNIDKLIAKSKTNEGQEVLNKSSLDNKLAEAKNIQKANKKQEAFDKLQQAISEVESSKDSINSKEALEAAVAKLDSAISEFNNSENEVKLNKEALQEKIREAEGLSKEGKSEDAISNLEAAINIAKAKMNAAITQEDLTKALDDLNNAIESFNNAKAPEAKVEKAIYKVPVKFIRTNGENLPMGGDTLVETATLEVNGDVKKLRIKLQVSPSLNAYIEKLSVSKTDDTEIGEPVLSPEGNRPAEYLIDVSDKDTNAIENILVGIKVDLMPMKVEAYINADFANKSLVEGSQGESKPQIDKSELRKLVAEIAGMDLGKYNQESKSNLLTALDAANQVLSDDNAKERDVNRVLEQLKQAKNALVENKTNPQVEKVNKDELRAKINEAEAKNAQEFTEDSFNNLKTKLDEAKNILNKTDAKQVEVNTAKTNLENAINSLKKKQTPVPNQVDKSGLQDLISKANKISTIQYTDDSVIAFKEALKNANKVNNDTNAKQDDVNSAKNRLDIAMNNLKKKVNKVDLGILIAECNRIKEDDFEYDYNMREFNKVLREAKDVYNSSNSNQDQVDNALRNLSIAKSNLVAKKKGHILYEVPVRVQKPSGGESMANKVINPKATVEENNGRFTYTVQFGKLTIGDKTAGVDTLYIYDGGSKFAATRGANGTFSWTSNSKVTSQRVSFKVSAMPSDQDAILMFSWGGARETKTSNNNFFNNMAPNRKIELPKKVDENKKLEEKKNIENKLNNSTQFSDTKGHWAKTAIDYVVSKGYFYGLSKTEFGPNKSITRGQFVSVLGRMLNVDVNDYKDQNFKDVKSGMYYSPYIAWANKVGIVSGIGQGNFAPDKELTREEMAVMMTKFLKVSGKNLKAKGKADGFKDDAKIQGWAKDSVKEMASLGLVSGMGDGNFAPKSPFTRAQVAQVLYNIDHN</sequence>
<dbReference type="EMBL" id="JBBNPP010000001">
    <property type="protein sequence ID" value="MEQ3345878.1"/>
    <property type="molecule type" value="Genomic_DNA"/>
</dbReference>
<evidence type="ECO:0000313" key="5">
    <source>
        <dbReference type="Proteomes" id="UP001491691"/>
    </source>
</evidence>
<dbReference type="Pfam" id="PF00395">
    <property type="entry name" value="SLH"/>
    <property type="match status" value="3"/>
</dbReference>
<dbReference type="Gene3D" id="2.60.40.1850">
    <property type="match status" value="2"/>
</dbReference>
<feature type="chain" id="PRO_5046277708" evidence="2">
    <location>
        <begin position="36"/>
        <end position="2517"/>
    </location>
</feature>
<keyword evidence="1" id="KW-0175">Coiled coil</keyword>
<organism evidence="4 5">
    <name type="scientific">Peptoniphilus senegalensis</name>
    <dbReference type="NCBI Taxonomy" id="1465757"/>
    <lineage>
        <taxon>Bacteria</taxon>
        <taxon>Bacillati</taxon>
        <taxon>Bacillota</taxon>
        <taxon>Tissierellia</taxon>
        <taxon>Tissierellales</taxon>
        <taxon>Peptoniphilaceae</taxon>
        <taxon>Peptoniphilus</taxon>
    </lineage>
</organism>
<accession>A0ABV1IY90</accession>
<reference evidence="4 5" key="1">
    <citation type="submission" date="2024-04" db="EMBL/GenBank/DDBJ databases">
        <title>Human intestinal bacterial collection.</title>
        <authorList>
            <person name="Pauvert C."/>
            <person name="Hitch T.C.A."/>
            <person name="Clavel T."/>
        </authorList>
    </citation>
    <scope>NUCLEOTIDE SEQUENCE [LARGE SCALE GENOMIC DNA]</scope>
    <source>
        <strain evidence="4 5">CLA-SR-H019</strain>
    </source>
</reference>
<feature type="coiled-coil region" evidence="1">
    <location>
        <begin position="1084"/>
        <end position="1124"/>
    </location>
</feature>
<dbReference type="Gene3D" id="1.20.1270.90">
    <property type="entry name" value="AF1782-like"/>
    <property type="match status" value="4"/>
</dbReference>
<feature type="domain" description="SLH" evidence="3">
    <location>
        <begin position="2462"/>
        <end position="2517"/>
    </location>
</feature>
<evidence type="ECO:0000256" key="1">
    <source>
        <dbReference type="SAM" id="Coils"/>
    </source>
</evidence>
<feature type="domain" description="SLH" evidence="3">
    <location>
        <begin position="2335"/>
        <end position="2395"/>
    </location>
</feature>
<feature type="coiled-coil region" evidence="1">
    <location>
        <begin position="1171"/>
        <end position="1264"/>
    </location>
</feature>
<keyword evidence="5" id="KW-1185">Reference proteome</keyword>
<keyword evidence="2" id="KW-0732">Signal</keyword>
<evidence type="ECO:0000256" key="2">
    <source>
        <dbReference type="SAM" id="SignalP"/>
    </source>
</evidence>
<dbReference type="PROSITE" id="PS51272">
    <property type="entry name" value="SLH"/>
    <property type="match status" value="3"/>
</dbReference>
<evidence type="ECO:0000259" key="3">
    <source>
        <dbReference type="PROSITE" id="PS51272"/>
    </source>
</evidence>
<dbReference type="InterPro" id="IPR037250">
    <property type="entry name" value="NEAT_dom_sf"/>
</dbReference>
<feature type="coiled-coil region" evidence="1">
    <location>
        <begin position="1940"/>
        <end position="2014"/>
    </location>
</feature>
<evidence type="ECO:0000313" key="4">
    <source>
        <dbReference type="EMBL" id="MEQ3345878.1"/>
    </source>
</evidence>
<feature type="signal peptide" evidence="2">
    <location>
        <begin position="1"/>
        <end position="35"/>
    </location>
</feature>
<dbReference type="PANTHER" id="PTHR23159:SF31">
    <property type="entry name" value="CENTROSOME-ASSOCIATED PROTEIN CEP250 ISOFORM X1"/>
    <property type="match status" value="1"/>
</dbReference>
<protein>
    <submittedName>
        <fullName evidence="4">S-layer homology domain-containing protein</fullName>
    </submittedName>
</protein>
<dbReference type="Proteomes" id="UP001491691">
    <property type="component" value="Unassembled WGS sequence"/>
</dbReference>
<gene>
    <name evidence="4" type="ORF">AAA073_00350</name>
</gene>
<name>A0ABV1IY90_9FIRM</name>
<dbReference type="InterPro" id="IPR001119">
    <property type="entry name" value="SLH_dom"/>
</dbReference>
<dbReference type="RefSeq" id="WP_349187556.1">
    <property type="nucleotide sequence ID" value="NZ_JBBNPP010000001.1"/>
</dbReference>
<proteinExistence type="predicted"/>
<feature type="coiled-coil region" evidence="1">
    <location>
        <begin position="942"/>
        <end position="980"/>
    </location>
</feature>
<comment type="caution">
    <text evidence="4">The sequence shown here is derived from an EMBL/GenBank/DDBJ whole genome shotgun (WGS) entry which is preliminary data.</text>
</comment>
<dbReference type="PANTHER" id="PTHR23159">
    <property type="entry name" value="CENTROSOMAL PROTEIN 2"/>
    <property type="match status" value="1"/>
</dbReference>
<dbReference type="Pfam" id="PF07554">
    <property type="entry name" value="FIVAR"/>
    <property type="match status" value="7"/>
</dbReference>